<evidence type="ECO:0000313" key="3">
    <source>
        <dbReference type="EMBL" id="VFK43563.1"/>
    </source>
</evidence>
<feature type="domain" description="Group II intron maturase-specific" evidence="1">
    <location>
        <begin position="4"/>
        <end position="61"/>
    </location>
</feature>
<proteinExistence type="predicted"/>
<dbReference type="AlphaFoldDB" id="A0A450YB83"/>
<accession>A0A450YB83</accession>
<reference evidence="2" key="1">
    <citation type="submission" date="2019-02" db="EMBL/GenBank/DDBJ databases">
        <authorList>
            <person name="Gruber-Vodicka R. H."/>
            <person name="Seah K. B. B."/>
        </authorList>
    </citation>
    <scope>NUCLEOTIDE SEQUENCE</scope>
    <source>
        <strain evidence="3">BECK_S1320</strain>
        <strain evidence="2">BECK_S1321</strain>
    </source>
</reference>
<dbReference type="EMBL" id="CAADFR010000028">
    <property type="protein sequence ID" value="VFK38811.1"/>
    <property type="molecule type" value="Genomic_DNA"/>
</dbReference>
<organism evidence="2">
    <name type="scientific">Candidatus Kentrum sp. SD</name>
    <dbReference type="NCBI Taxonomy" id="2126332"/>
    <lineage>
        <taxon>Bacteria</taxon>
        <taxon>Pseudomonadati</taxon>
        <taxon>Pseudomonadota</taxon>
        <taxon>Gammaproteobacteria</taxon>
        <taxon>Candidatus Kentrum</taxon>
    </lineage>
</organism>
<sequence length="141" mass="16387">MGLIVEDLNPVLRGWFNYFRYAYRTEYKSIDGFIRRRLRAVLLRRNRKGGWGKTNNAHRRWPNAYFAKLGLFTACTKPDYQCAGLDEETVDLRWTPTLGQETGELAPRRYLQAHGAYGRFPRNPQSVFCPRHQALIGPAPL</sequence>
<name>A0A450YB83_9GAMM</name>
<dbReference type="EMBL" id="CAADFU010000027">
    <property type="protein sequence ID" value="VFK43563.1"/>
    <property type="molecule type" value="Genomic_DNA"/>
</dbReference>
<dbReference type="InterPro" id="IPR013597">
    <property type="entry name" value="Mat_intron_G2"/>
</dbReference>
<gene>
    <name evidence="3" type="ORF">BECKSD772E_GA0070983_102710</name>
    <name evidence="2" type="ORF">BECKSD772F_GA0070984_102810</name>
</gene>
<dbReference type="Pfam" id="PF08388">
    <property type="entry name" value="GIIM"/>
    <property type="match status" value="1"/>
</dbReference>
<protein>
    <submittedName>
        <fullName evidence="2">Group II intron, maturase-specific domain</fullName>
    </submittedName>
</protein>
<evidence type="ECO:0000313" key="2">
    <source>
        <dbReference type="EMBL" id="VFK38811.1"/>
    </source>
</evidence>
<evidence type="ECO:0000259" key="1">
    <source>
        <dbReference type="Pfam" id="PF08388"/>
    </source>
</evidence>